<keyword evidence="2" id="KW-1185">Reference proteome</keyword>
<organism evidence="1 2">
    <name type="scientific">Irpex rosettiformis</name>
    <dbReference type="NCBI Taxonomy" id="378272"/>
    <lineage>
        <taxon>Eukaryota</taxon>
        <taxon>Fungi</taxon>
        <taxon>Dikarya</taxon>
        <taxon>Basidiomycota</taxon>
        <taxon>Agaricomycotina</taxon>
        <taxon>Agaricomycetes</taxon>
        <taxon>Polyporales</taxon>
        <taxon>Irpicaceae</taxon>
        <taxon>Irpex</taxon>
    </lineage>
</organism>
<accession>A0ACB8U3I0</accession>
<sequence length="434" mass="48503">MPRSSQSSRRGLRGRGFPSRGGYNNDWRVYRQEQAPPVYILDGLVEEAVQSISDPSTANVGDIEAKDVQYLASYTWTDAKQPTMIVPGSPRVWRNRPLPYTVPPDTGVTYAYSNSVKIPSSPLLPLFRAIDHIESSESSSTKLDWSSVDFITDRNNLRKLLSWIEHKEKGGRIDEFRIDLQLCGVGTVLMQRWEPHAVYDARNSGYGDSFEKESTSPGPDCEKGIITGHSRIISYVIHGMKIVVRCEVDACIDLEKDEDSQSLSIETRGSNNTSPPKAVSADDLADALSSLSVTSSSTPQDVKIVDGGAVVPQSSLVKIKTRSMRNVETFDWSAAYLQLFLGQTYNLYLGVHQRGTFNEVREVNLETPEFQEAAKDMQPVLKKLGRLLDEILYIAIEYGHKGRLSVVCRAGQLKVYERKDEASFLPKDVLARFE</sequence>
<reference evidence="1" key="1">
    <citation type="journal article" date="2021" name="Environ. Microbiol.">
        <title>Gene family expansions and transcriptome signatures uncover fungal adaptations to wood decay.</title>
        <authorList>
            <person name="Hage H."/>
            <person name="Miyauchi S."/>
            <person name="Viragh M."/>
            <person name="Drula E."/>
            <person name="Min B."/>
            <person name="Chaduli D."/>
            <person name="Navarro D."/>
            <person name="Favel A."/>
            <person name="Norest M."/>
            <person name="Lesage-Meessen L."/>
            <person name="Balint B."/>
            <person name="Merenyi Z."/>
            <person name="de Eugenio L."/>
            <person name="Morin E."/>
            <person name="Martinez A.T."/>
            <person name="Baldrian P."/>
            <person name="Stursova M."/>
            <person name="Martinez M.J."/>
            <person name="Novotny C."/>
            <person name="Magnuson J.K."/>
            <person name="Spatafora J.W."/>
            <person name="Maurice S."/>
            <person name="Pangilinan J."/>
            <person name="Andreopoulos W."/>
            <person name="LaButti K."/>
            <person name="Hundley H."/>
            <person name="Na H."/>
            <person name="Kuo A."/>
            <person name="Barry K."/>
            <person name="Lipzen A."/>
            <person name="Henrissat B."/>
            <person name="Riley R."/>
            <person name="Ahrendt S."/>
            <person name="Nagy L.G."/>
            <person name="Grigoriev I.V."/>
            <person name="Martin F."/>
            <person name="Rosso M.N."/>
        </authorList>
    </citation>
    <scope>NUCLEOTIDE SEQUENCE</scope>
    <source>
        <strain evidence="1">CBS 384.51</strain>
    </source>
</reference>
<proteinExistence type="predicted"/>
<evidence type="ECO:0000313" key="2">
    <source>
        <dbReference type="Proteomes" id="UP001055072"/>
    </source>
</evidence>
<dbReference type="Proteomes" id="UP001055072">
    <property type="component" value="Unassembled WGS sequence"/>
</dbReference>
<dbReference type="EMBL" id="MU274913">
    <property type="protein sequence ID" value="KAI0088709.1"/>
    <property type="molecule type" value="Genomic_DNA"/>
</dbReference>
<gene>
    <name evidence="1" type="ORF">BDY19DRAFT_890744</name>
</gene>
<name>A0ACB8U3I0_9APHY</name>
<evidence type="ECO:0000313" key="1">
    <source>
        <dbReference type="EMBL" id="KAI0088709.1"/>
    </source>
</evidence>
<comment type="caution">
    <text evidence="1">The sequence shown here is derived from an EMBL/GenBank/DDBJ whole genome shotgun (WGS) entry which is preliminary data.</text>
</comment>
<protein>
    <submittedName>
        <fullName evidence="1">Uncharacterized protein</fullName>
    </submittedName>
</protein>